<keyword evidence="6 9" id="KW-0378">Hydrolase</keyword>
<accession>A0A1D2NEZ9</accession>
<evidence type="ECO:0000256" key="7">
    <source>
        <dbReference type="ARBA" id="ARBA00022842"/>
    </source>
</evidence>
<dbReference type="InterPro" id="IPR020550">
    <property type="entry name" value="Inositol_monophosphatase_CS"/>
</dbReference>
<dbReference type="InterPro" id="IPR033942">
    <property type="entry name" value="IMPase"/>
</dbReference>
<dbReference type="OrthoDB" id="10254945at2759"/>
<dbReference type="OMA" id="ERGLHPW"/>
<dbReference type="CDD" id="cd01639">
    <property type="entry name" value="IMPase"/>
    <property type="match status" value="1"/>
</dbReference>
<dbReference type="Pfam" id="PF00459">
    <property type="entry name" value="Inositol_P"/>
    <property type="match status" value="2"/>
</dbReference>
<dbReference type="GO" id="GO:0007165">
    <property type="term" value="P:signal transduction"/>
    <property type="evidence" value="ECO:0007669"/>
    <property type="project" value="TreeGrafter"/>
</dbReference>
<feature type="binding site" evidence="8">
    <location>
        <position position="93"/>
    </location>
    <ligand>
        <name>Mg(2+)</name>
        <dbReference type="ChEBI" id="CHEBI:18420"/>
        <label>2</label>
    </ligand>
</feature>
<evidence type="ECO:0000256" key="4">
    <source>
        <dbReference type="ARBA" id="ARBA00009759"/>
    </source>
</evidence>
<gene>
    <name evidence="10" type="ORF">Ocin01_02858</name>
</gene>
<dbReference type="Proteomes" id="UP000094527">
    <property type="component" value="Unassembled WGS sequence"/>
</dbReference>
<keyword evidence="5 8" id="KW-0479">Metal-binding</keyword>
<dbReference type="Gene3D" id="3.30.540.10">
    <property type="entry name" value="Fructose-1,6-Bisphosphatase, subunit A, domain 1"/>
    <property type="match status" value="1"/>
</dbReference>
<dbReference type="FunFam" id="3.40.190.80:FF:000002">
    <property type="entry name" value="Inositol-1-monophosphatase"/>
    <property type="match status" value="1"/>
</dbReference>
<dbReference type="AlphaFoldDB" id="A0A1D2NEZ9"/>
<dbReference type="PRINTS" id="PR00377">
    <property type="entry name" value="IMPHPHTASES"/>
</dbReference>
<evidence type="ECO:0000256" key="9">
    <source>
        <dbReference type="RuleBase" id="RU364068"/>
    </source>
</evidence>
<evidence type="ECO:0000256" key="6">
    <source>
        <dbReference type="ARBA" id="ARBA00022801"/>
    </source>
</evidence>
<dbReference type="UniPathway" id="UPA00823">
    <property type="reaction ID" value="UER00788"/>
</dbReference>
<evidence type="ECO:0000313" key="10">
    <source>
        <dbReference type="EMBL" id="ODN03823.1"/>
    </source>
</evidence>
<feature type="binding site" evidence="8">
    <location>
        <position position="70"/>
    </location>
    <ligand>
        <name>Mg(2+)</name>
        <dbReference type="ChEBI" id="CHEBI:18420"/>
        <label>1</label>
        <note>catalytic</note>
    </ligand>
</feature>
<dbReference type="PANTHER" id="PTHR20854:SF4">
    <property type="entry name" value="INOSITOL-1-MONOPHOSPHATASE-RELATED"/>
    <property type="match status" value="1"/>
</dbReference>
<dbReference type="InterPro" id="IPR020552">
    <property type="entry name" value="Inositol_monoPase_Li-sen"/>
</dbReference>
<comment type="cofactor">
    <cofactor evidence="2 8 9">
        <name>Mg(2+)</name>
        <dbReference type="ChEBI" id="CHEBI:18420"/>
    </cofactor>
</comment>
<evidence type="ECO:0000256" key="2">
    <source>
        <dbReference type="ARBA" id="ARBA00001946"/>
    </source>
</evidence>
<name>A0A1D2NEZ9_ORCCI</name>
<reference evidence="10 11" key="1">
    <citation type="journal article" date="2016" name="Genome Biol. Evol.">
        <title>Gene Family Evolution Reflects Adaptation to Soil Environmental Stressors in the Genome of the Collembolan Orchesella cincta.</title>
        <authorList>
            <person name="Faddeeva-Vakhrusheva A."/>
            <person name="Derks M.F."/>
            <person name="Anvar S.Y."/>
            <person name="Agamennone V."/>
            <person name="Suring W."/>
            <person name="Smit S."/>
            <person name="van Straalen N.M."/>
            <person name="Roelofs D."/>
        </authorList>
    </citation>
    <scope>NUCLEOTIDE SEQUENCE [LARGE SCALE GENOMIC DNA]</scope>
    <source>
        <tissue evidence="10">Mixed pool</tissue>
    </source>
</reference>
<protein>
    <recommendedName>
        <fullName evidence="9">Inositol-1-monophosphatase</fullName>
        <ecNumber evidence="9">3.1.3.25</ecNumber>
    </recommendedName>
</protein>
<comment type="caution">
    <text evidence="10">The sequence shown here is derived from an EMBL/GenBank/DDBJ whole genome shotgun (WGS) entry which is preliminary data.</text>
</comment>
<comment type="pathway">
    <text evidence="3 9">Polyol metabolism; myo-inositol biosynthesis; myo-inositol from D-glucose 6-phosphate: step 2/2.</text>
</comment>
<dbReference type="InterPro" id="IPR020583">
    <property type="entry name" value="Inositol_monoP_metal-BS"/>
</dbReference>
<comment type="catalytic activity">
    <reaction evidence="1 9">
        <text>a myo-inositol phosphate + H2O = myo-inositol + phosphate</text>
        <dbReference type="Rhea" id="RHEA:24056"/>
        <dbReference type="ChEBI" id="CHEBI:15377"/>
        <dbReference type="ChEBI" id="CHEBI:17268"/>
        <dbReference type="ChEBI" id="CHEBI:43474"/>
        <dbReference type="ChEBI" id="CHEBI:84139"/>
        <dbReference type="EC" id="3.1.3.25"/>
    </reaction>
</comment>
<keyword evidence="7 8" id="KW-0460">Magnesium</keyword>
<evidence type="ECO:0000256" key="3">
    <source>
        <dbReference type="ARBA" id="ARBA00005152"/>
    </source>
</evidence>
<sequence>MAHDLDLYYTTCMTLVEQASEVIVKAFSKAKKVETKSSDIDLVTETDKEVEDLLINGLRKAFPSHKFIGEESVSGGEKCVLGDDPTWIIDPVDGTMNFVHTFPLIAISIGLLIEKKPVIGVICNPVLGQSYTARLGQGAFLNGKPIKVSGQTELSKALLCTEFGTSTDIEKREVVLKNLTTFLARCHGVRGIGTCCCAMTMVACGAADAFCHLGMHCWDMAAGQLIIEEAGGFLCDYGVELVGEEYRIYIIQYNLKLNLANIFSSRALGSAAMNIASVASGGVDAYYEFGLHAWDMAAGELIIKEAGGCVIDTTGGPFDLMSRRIVCAGSEKLAKEIAGLLEQFELERD</sequence>
<dbReference type="GO" id="GO:0008934">
    <property type="term" value="F:inositol monophosphate 1-phosphatase activity"/>
    <property type="evidence" value="ECO:0007669"/>
    <property type="project" value="InterPro"/>
</dbReference>
<dbReference type="EC" id="3.1.3.25" evidence="9"/>
<dbReference type="PANTHER" id="PTHR20854">
    <property type="entry name" value="INOSITOL MONOPHOSPHATASE"/>
    <property type="match status" value="1"/>
</dbReference>
<organism evidence="10 11">
    <name type="scientific">Orchesella cincta</name>
    <name type="common">Springtail</name>
    <name type="synonym">Podura cincta</name>
    <dbReference type="NCBI Taxonomy" id="48709"/>
    <lineage>
        <taxon>Eukaryota</taxon>
        <taxon>Metazoa</taxon>
        <taxon>Ecdysozoa</taxon>
        <taxon>Arthropoda</taxon>
        <taxon>Hexapoda</taxon>
        <taxon>Collembola</taxon>
        <taxon>Entomobryomorpha</taxon>
        <taxon>Entomobryoidea</taxon>
        <taxon>Orchesellidae</taxon>
        <taxon>Orchesellinae</taxon>
        <taxon>Orchesella</taxon>
    </lineage>
</organism>
<evidence type="ECO:0000256" key="5">
    <source>
        <dbReference type="ARBA" id="ARBA00022723"/>
    </source>
</evidence>
<dbReference type="EMBL" id="LJIJ01000063">
    <property type="protein sequence ID" value="ODN03823.1"/>
    <property type="molecule type" value="Genomic_DNA"/>
</dbReference>
<dbReference type="PROSITE" id="PS00630">
    <property type="entry name" value="IMP_2"/>
    <property type="match status" value="1"/>
</dbReference>
<dbReference type="SUPFAM" id="SSF56655">
    <property type="entry name" value="Carbohydrate phosphatase"/>
    <property type="match status" value="2"/>
</dbReference>
<dbReference type="PROSITE" id="PS00629">
    <property type="entry name" value="IMP_1"/>
    <property type="match status" value="1"/>
</dbReference>
<dbReference type="GO" id="GO:0006021">
    <property type="term" value="P:inositol biosynthetic process"/>
    <property type="evidence" value="ECO:0007669"/>
    <property type="project" value="UniProtKB-UniPathway"/>
</dbReference>
<keyword evidence="11" id="KW-1185">Reference proteome</keyword>
<dbReference type="GO" id="GO:0046872">
    <property type="term" value="F:metal ion binding"/>
    <property type="evidence" value="ECO:0007669"/>
    <property type="project" value="UniProtKB-KW"/>
</dbReference>
<evidence type="ECO:0000313" key="11">
    <source>
        <dbReference type="Proteomes" id="UP000094527"/>
    </source>
</evidence>
<evidence type="ECO:0000256" key="8">
    <source>
        <dbReference type="PIRSR" id="PIRSR600760-2"/>
    </source>
</evidence>
<dbReference type="FunFam" id="3.30.540.10:FF:000004">
    <property type="entry name" value="Inositol-1-monophosphatase"/>
    <property type="match status" value="1"/>
</dbReference>
<dbReference type="Gene3D" id="3.40.190.80">
    <property type="match status" value="2"/>
</dbReference>
<comment type="similarity">
    <text evidence="4 9">Belongs to the inositol monophosphatase superfamily.</text>
</comment>
<proteinExistence type="inferred from homology"/>
<dbReference type="STRING" id="48709.A0A1D2NEZ9"/>
<feature type="binding site" evidence="8">
    <location>
        <position position="90"/>
    </location>
    <ligand>
        <name>Mg(2+)</name>
        <dbReference type="ChEBI" id="CHEBI:18420"/>
        <label>2</label>
    </ligand>
</feature>
<feature type="binding site" evidence="8">
    <location>
        <position position="219"/>
    </location>
    <ligand>
        <name>Mg(2+)</name>
        <dbReference type="ChEBI" id="CHEBI:18420"/>
        <label>1</label>
        <note>catalytic</note>
    </ligand>
</feature>
<dbReference type="GO" id="GO:0046854">
    <property type="term" value="P:phosphatidylinositol phosphate biosynthetic process"/>
    <property type="evidence" value="ECO:0007669"/>
    <property type="project" value="InterPro"/>
</dbReference>
<dbReference type="PRINTS" id="PR00378">
    <property type="entry name" value="LIIMPHPHTASE"/>
</dbReference>
<dbReference type="InterPro" id="IPR000760">
    <property type="entry name" value="Inositol_monophosphatase-like"/>
</dbReference>
<evidence type="ECO:0000256" key="1">
    <source>
        <dbReference type="ARBA" id="ARBA00001033"/>
    </source>
</evidence>